<dbReference type="AlphaFoldDB" id="A0A644WK01"/>
<feature type="transmembrane region" description="Helical" evidence="1">
    <location>
        <begin position="61"/>
        <end position="82"/>
    </location>
</feature>
<evidence type="ECO:0008006" key="3">
    <source>
        <dbReference type="Google" id="ProtNLM"/>
    </source>
</evidence>
<keyword evidence="1" id="KW-0812">Transmembrane</keyword>
<keyword evidence="1" id="KW-0472">Membrane</keyword>
<keyword evidence="1" id="KW-1133">Transmembrane helix</keyword>
<sequence length="179" mass="20385">MLNFWIGLSAFLLFALGDLNTLHWKTKMLNTAFFLGCILLLYSTASLVWPMLPGAPLWRLILFGGAAAFFFSLLMYALFFAIPFDETYLTPDSGRKVCRNGMYGMCRHPGILWFAGMYLCLYLAAPSIKLLAAALAFNAANLTYILWQDVYLFPKTFADYDDYKLSVPLLIPKFRRGRQ</sequence>
<dbReference type="Gene3D" id="1.20.120.1630">
    <property type="match status" value="1"/>
</dbReference>
<proteinExistence type="predicted"/>
<accession>A0A644WK01</accession>
<organism evidence="2">
    <name type="scientific">bioreactor metagenome</name>
    <dbReference type="NCBI Taxonomy" id="1076179"/>
    <lineage>
        <taxon>unclassified sequences</taxon>
        <taxon>metagenomes</taxon>
        <taxon>ecological metagenomes</taxon>
    </lineage>
</organism>
<reference evidence="2" key="1">
    <citation type="submission" date="2019-08" db="EMBL/GenBank/DDBJ databases">
        <authorList>
            <person name="Kucharzyk K."/>
            <person name="Murdoch R.W."/>
            <person name="Higgins S."/>
            <person name="Loffler F."/>
        </authorList>
    </citation>
    <scope>NUCLEOTIDE SEQUENCE</scope>
</reference>
<dbReference type="EMBL" id="VSSQ01000983">
    <property type="protein sequence ID" value="MPM03808.1"/>
    <property type="molecule type" value="Genomic_DNA"/>
</dbReference>
<evidence type="ECO:0000313" key="2">
    <source>
        <dbReference type="EMBL" id="MPM03808.1"/>
    </source>
</evidence>
<evidence type="ECO:0000256" key="1">
    <source>
        <dbReference type="SAM" id="Phobius"/>
    </source>
</evidence>
<name>A0A644WK01_9ZZZZ</name>
<gene>
    <name evidence="2" type="ORF">SDC9_50075</name>
</gene>
<feature type="transmembrane region" description="Helical" evidence="1">
    <location>
        <begin position="102"/>
        <end position="123"/>
    </location>
</feature>
<comment type="caution">
    <text evidence="2">The sequence shown here is derived from an EMBL/GenBank/DDBJ whole genome shotgun (WGS) entry which is preliminary data.</text>
</comment>
<protein>
    <recommendedName>
        <fullName evidence="3">NnrU domain-containing protein</fullName>
    </recommendedName>
</protein>
<feature type="transmembrane region" description="Helical" evidence="1">
    <location>
        <begin position="31"/>
        <end position="49"/>
    </location>
</feature>